<gene>
    <name evidence="1" type="ORF">BDZ94DRAFT_1056514</name>
</gene>
<dbReference type="Proteomes" id="UP000807353">
    <property type="component" value="Unassembled WGS sequence"/>
</dbReference>
<organism evidence="1 2">
    <name type="scientific">Collybia nuda</name>
    <dbReference type="NCBI Taxonomy" id="64659"/>
    <lineage>
        <taxon>Eukaryota</taxon>
        <taxon>Fungi</taxon>
        <taxon>Dikarya</taxon>
        <taxon>Basidiomycota</taxon>
        <taxon>Agaricomycotina</taxon>
        <taxon>Agaricomycetes</taxon>
        <taxon>Agaricomycetidae</taxon>
        <taxon>Agaricales</taxon>
        <taxon>Tricholomatineae</taxon>
        <taxon>Clitocybaceae</taxon>
        <taxon>Collybia</taxon>
    </lineage>
</organism>
<name>A0A9P5XYT0_9AGAR</name>
<dbReference type="AlphaFoldDB" id="A0A9P5XYT0"/>
<accession>A0A9P5XYT0</accession>
<keyword evidence="2" id="KW-1185">Reference proteome</keyword>
<proteinExistence type="predicted"/>
<sequence>MNQETQKLLKALEGTLNKYYAPFELSALGTNVQSVIECRHLCLSLAYLQSPDKAKEVKTLLQTGVNIGLMLSGVWNGFLVSELWFDASPM</sequence>
<evidence type="ECO:0000313" key="1">
    <source>
        <dbReference type="EMBL" id="KAF9459164.1"/>
    </source>
</evidence>
<comment type="caution">
    <text evidence="1">The sequence shown here is derived from an EMBL/GenBank/DDBJ whole genome shotgun (WGS) entry which is preliminary data.</text>
</comment>
<dbReference type="EMBL" id="MU150322">
    <property type="protein sequence ID" value="KAF9459164.1"/>
    <property type="molecule type" value="Genomic_DNA"/>
</dbReference>
<reference evidence="1" key="1">
    <citation type="submission" date="2020-11" db="EMBL/GenBank/DDBJ databases">
        <authorList>
            <consortium name="DOE Joint Genome Institute"/>
            <person name="Ahrendt S."/>
            <person name="Riley R."/>
            <person name="Andreopoulos W."/>
            <person name="Labutti K."/>
            <person name="Pangilinan J."/>
            <person name="Ruiz-Duenas F.J."/>
            <person name="Barrasa J.M."/>
            <person name="Sanchez-Garcia M."/>
            <person name="Camarero S."/>
            <person name="Miyauchi S."/>
            <person name="Serrano A."/>
            <person name="Linde D."/>
            <person name="Babiker R."/>
            <person name="Drula E."/>
            <person name="Ayuso-Fernandez I."/>
            <person name="Pacheco R."/>
            <person name="Padilla G."/>
            <person name="Ferreira P."/>
            <person name="Barriuso J."/>
            <person name="Kellner H."/>
            <person name="Castanera R."/>
            <person name="Alfaro M."/>
            <person name="Ramirez L."/>
            <person name="Pisabarro A.G."/>
            <person name="Kuo A."/>
            <person name="Tritt A."/>
            <person name="Lipzen A."/>
            <person name="He G."/>
            <person name="Yan M."/>
            <person name="Ng V."/>
            <person name="Cullen D."/>
            <person name="Martin F."/>
            <person name="Rosso M.-N."/>
            <person name="Henrissat B."/>
            <person name="Hibbett D."/>
            <person name="Martinez A.T."/>
            <person name="Grigoriev I.V."/>
        </authorList>
    </citation>
    <scope>NUCLEOTIDE SEQUENCE</scope>
    <source>
        <strain evidence="1">CBS 247.69</strain>
    </source>
</reference>
<evidence type="ECO:0000313" key="2">
    <source>
        <dbReference type="Proteomes" id="UP000807353"/>
    </source>
</evidence>
<protein>
    <submittedName>
        <fullName evidence="1">Uncharacterized protein</fullName>
    </submittedName>
</protein>